<accession>A0A3N0YSQ8</accession>
<reference evidence="2 3" key="1">
    <citation type="submission" date="2018-10" db="EMBL/GenBank/DDBJ databases">
        <title>Genome assembly for a Yunnan-Guizhou Plateau 3E fish, Anabarilius grahami (Regan), and its evolutionary and genetic applications.</title>
        <authorList>
            <person name="Jiang W."/>
        </authorList>
    </citation>
    <scope>NUCLEOTIDE SEQUENCE [LARGE SCALE GENOMIC DNA]</scope>
    <source>
        <strain evidence="2">AG-KIZ</strain>
        <tissue evidence="2">Muscle</tissue>
    </source>
</reference>
<evidence type="ECO:0000256" key="1">
    <source>
        <dbReference type="SAM" id="MobiDB-lite"/>
    </source>
</evidence>
<gene>
    <name evidence="2" type="ORF">DPX16_16852</name>
</gene>
<protein>
    <submittedName>
        <fullName evidence="2">Uncharacterized protein</fullName>
    </submittedName>
</protein>
<organism evidence="2 3">
    <name type="scientific">Anabarilius grahami</name>
    <name type="common">Kanglang fish</name>
    <name type="synonym">Barilius grahami</name>
    <dbReference type="NCBI Taxonomy" id="495550"/>
    <lineage>
        <taxon>Eukaryota</taxon>
        <taxon>Metazoa</taxon>
        <taxon>Chordata</taxon>
        <taxon>Craniata</taxon>
        <taxon>Vertebrata</taxon>
        <taxon>Euteleostomi</taxon>
        <taxon>Actinopterygii</taxon>
        <taxon>Neopterygii</taxon>
        <taxon>Teleostei</taxon>
        <taxon>Ostariophysi</taxon>
        <taxon>Cypriniformes</taxon>
        <taxon>Xenocyprididae</taxon>
        <taxon>Xenocypridinae</taxon>
        <taxon>Xenocypridinae incertae sedis</taxon>
        <taxon>Anabarilius</taxon>
    </lineage>
</organism>
<evidence type="ECO:0000313" key="3">
    <source>
        <dbReference type="Proteomes" id="UP000281406"/>
    </source>
</evidence>
<sequence>MSAPRSSPVCSSFGVSGILRYKSSFRPSDEARDLVCFGTAGEDGVDDEYVMLTATSDSTDWLCQKSEAFHNEMTEKPSATILIEMVGDLCLSEQPVKKQDGYVVSATELPHHHPPETCSVLSKSPR</sequence>
<keyword evidence="3" id="KW-1185">Reference proteome</keyword>
<name>A0A3N0YSQ8_ANAGA</name>
<dbReference type="AlphaFoldDB" id="A0A3N0YSQ8"/>
<evidence type="ECO:0000313" key="2">
    <source>
        <dbReference type="EMBL" id="ROL49237.1"/>
    </source>
</evidence>
<dbReference type="EMBL" id="RJVU01027559">
    <property type="protein sequence ID" value="ROL49237.1"/>
    <property type="molecule type" value="Genomic_DNA"/>
</dbReference>
<dbReference type="Proteomes" id="UP000281406">
    <property type="component" value="Unassembled WGS sequence"/>
</dbReference>
<proteinExistence type="predicted"/>
<feature type="region of interest" description="Disordered" evidence="1">
    <location>
        <begin position="107"/>
        <end position="126"/>
    </location>
</feature>
<comment type="caution">
    <text evidence="2">The sequence shown here is derived from an EMBL/GenBank/DDBJ whole genome shotgun (WGS) entry which is preliminary data.</text>
</comment>